<protein>
    <submittedName>
        <fullName evidence="1">Uncharacterized protein</fullName>
    </submittedName>
</protein>
<gene>
    <name evidence="1" type="ORF">DM860_011123</name>
</gene>
<dbReference type="EMBL" id="NQVE01000169">
    <property type="protein sequence ID" value="RAL42505.1"/>
    <property type="molecule type" value="Genomic_DNA"/>
</dbReference>
<dbReference type="AlphaFoldDB" id="A0A328D9V1"/>
<comment type="caution">
    <text evidence="1">The sequence shown here is derived from an EMBL/GenBank/DDBJ whole genome shotgun (WGS) entry which is preliminary data.</text>
</comment>
<organism evidence="1 2">
    <name type="scientific">Cuscuta australis</name>
    <dbReference type="NCBI Taxonomy" id="267555"/>
    <lineage>
        <taxon>Eukaryota</taxon>
        <taxon>Viridiplantae</taxon>
        <taxon>Streptophyta</taxon>
        <taxon>Embryophyta</taxon>
        <taxon>Tracheophyta</taxon>
        <taxon>Spermatophyta</taxon>
        <taxon>Magnoliopsida</taxon>
        <taxon>eudicotyledons</taxon>
        <taxon>Gunneridae</taxon>
        <taxon>Pentapetalae</taxon>
        <taxon>asterids</taxon>
        <taxon>lamiids</taxon>
        <taxon>Solanales</taxon>
        <taxon>Convolvulaceae</taxon>
        <taxon>Cuscuteae</taxon>
        <taxon>Cuscuta</taxon>
        <taxon>Cuscuta subgen. Grammica</taxon>
        <taxon>Cuscuta sect. Cleistogrammica</taxon>
    </lineage>
</organism>
<evidence type="ECO:0000313" key="2">
    <source>
        <dbReference type="Proteomes" id="UP000249390"/>
    </source>
</evidence>
<evidence type="ECO:0000313" key="1">
    <source>
        <dbReference type="EMBL" id="RAL42505.1"/>
    </source>
</evidence>
<keyword evidence="2" id="KW-1185">Reference proteome</keyword>
<dbReference type="Proteomes" id="UP000249390">
    <property type="component" value="Unassembled WGS sequence"/>
</dbReference>
<reference evidence="1 2" key="1">
    <citation type="submission" date="2018-06" db="EMBL/GenBank/DDBJ databases">
        <title>The Genome of Cuscuta australis (Dodder) Provides Insight into the Evolution of Plant Parasitism.</title>
        <authorList>
            <person name="Liu H."/>
        </authorList>
    </citation>
    <scope>NUCLEOTIDE SEQUENCE [LARGE SCALE GENOMIC DNA]</scope>
    <source>
        <strain evidence="2">cv. Yunnan</strain>
        <tissue evidence="1">Vines</tissue>
    </source>
</reference>
<sequence length="70" mass="8240">MKELSMGVSHSRHEQYRESCSCRLIRQSELVASDFWNSGFAYSRGFHIRGLFWAWRVLQVPKVQDSSTFI</sequence>
<proteinExistence type="predicted"/>
<accession>A0A328D9V1</accession>
<name>A0A328D9V1_9ASTE</name>